<comment type="subcellular location">
    <subcellularLocation>
        <location evidence="2">Cytoplasm</location>
    </subcellularLocation>
    <subcellularLocation>
        <location evidence="1">Nucleus</location>
    </subcellularLocation>
</comment>
<dbReference type="InterPro" id="IPR022755">
    <property type="entry name" value="Znf_C2H2_jaz"/>
</dbReference>
<dbReference type="GO" id="GO:0043021">
    <property type="term" value="F:ribonucleoprotein complex binding"/>
    <property type="evidence" value="ECO:0007669"/>
    <property type="project" value="UniProtKB-ARBA"/>
</dbReference>
<dbReference type="InterPro" id="IPR036236">
    <property type="entry name" value="Znf_C2H2_sf"/>
</dbReference>
<dbReference type="GO" id="GO:0005634">
    <property type="term" value="C:nucleus"/>
    <property type="evidence" value="ECO:0007669"/>
    <property type="project" value="UniProtKB-SubCell"/>
</dbReference>
<dbReference type="SMART" id="SM00451">
    <property type="entry name" value="ZnF_U1"/>
    <property type="match status" value="1"/>
</dbReference>
<feature type="region of interest" description="Disordered" evidence="10">
    <location>
        <begin position="1"/>
        <end position="21"/>
    </location>
</feature>
<dbReference type="FunFam" id="3.30.160.60:FF:000299">
    <property type="entry name" value="Zinc finger protein 593"/>
    <property type="match status" value="1"/>
</dbReference>
<dbReference type="InterPro" id="IPR013087">
    <property type="entry name" value="Znf_C2H2_type"/>
</dbReference>
<dbReference type="PANTHER" id="PTHR47444">
    <property type="entry name" value="EXPRESSED PROTEIN"/>
    <property type="match status" value="1"/>
</dbReference>
<dbReference type="GO" id="GO:0042254">
    <property type="term" value="P:ribosome biogenesis"/>
    <property type="evidence" value="ECO:0007669"/>
    <property type="project" value="UniProtKB-KW"/>
</dbReference>
<protein>
    <recommendedName>
        <fullName evidence="11">C2H2-type domain-containing protein</fullName>
    </recommendedName>
</protein>
<keyword evidence="7" id="KW-0862">Zinc</keyword>
<dbReference type="Pfam" id="PF12171">
    <property type="entry name" value="zf-C2H2_jaz"/>
    <property type="match status" value="1"/>
</dbReference>
<sequence>MGGKCPHRRVKKRKYSHKTDRRSKFLLKADDAIYEELQKPMDERKPLPLDEDLPGMGQYYCLHCDRYFPSVAVRDDHFKSKRHKKRLKQMAGPAPHTQLDAELAAGMGMPDNGPKLMSIAFLFSFVCFWFENGSLALRSPVSTAATAAAIITATTILLAACCDSSYSSHFPESILSSSSRICRFETTCACAATT</sequence>
<dbReference type="PROSITE" id="PS00028">
    <property type="entry name" value="ZINC_FINGER_C2H2_1"/>
    <property type="match status" value="1"/>
</dbReference>
<evidence type="ECO:0000256" key="1">
    <source>
        <dbReference type="ARBA" id="ARBA00004123"/>
    </source>
</evidence>
<reference evidence="12" key="1">
    <citation type="submission" date="2023-05" db="EMBL/GenBank/DDBJ databases">
        <title>Nepenthes gracilis genome sequencing.</title>
        <authorList>
            <person name="Fukushima K."/>
        </authorList>
    </citation>
    <scope>NUCLEOTIDE SEQUENCE</scope>
    <source>
        <strain evidence="12">SING2019-196</strain>
    </source>
</reference>
<accession>A0AAD3SFK7</accession>
<keyword evidence="6" id="KW-0863">Zinc-finger</keyword>
<keyword evidence="4" id="KW-0690">Ribosome biogenesis</keyword>
<evidence type="ECO:0000256" key="3">
    <source>
        <dbReference type="ARBA" id="ARBA00022490"/>
    </source>
</evidence>
<comment type="similarity">
    <text evidence="9">Belongs to the ZNF593/BUD20 C2H2-type zinc-finger protein family.</text>
</comment>
<evidence type="ECO:0000256" key="9">
    <source>
        <dbReference type="ARBA" id="ARBA00038064"/>
    </source>
</evidence>
<dbReference type="Proteomes" id="UP001279734">
    <property type="component" value="Unassembled WGS sequence"/>
</dbReference>
<feature type="domain" description="C2H2-type" evidence="11">
    <location>
        <begin position="61"/>
        <end position="83"/>
    </location>
</feature>
<proteinExistence type="inferred from homology"/>
<evidence type="ECO:0000256" key="7">
    <source>
        <dbReference type="ARBA" id="ARBA00022833"/>
    </source>
</evidence>
<evidence type="ECO:0000313" key="13">
    <source>
        <dbReference type="Proteomes" id="UP001279734"/>
    </source>
</evidence>
<evidence type="ECO:0000256" key="2">
    <source>
        <dbReference type="ARBA" id="ARBA00004496"/>
    </source>
</evidence>
<gene>
    <name evidence="12" type="ORF">Nepgr_011676</name>
</gene>
<dbReference type="EMBL" id="BSYO01000009">
    <property type="protein sequence ID" value="GMH09835.1"/>
    <property type="molecule type" value="Genomic_DNA"/>
</dbReference>
<dbReference type="PANTHER" id="PTHR47444:SF1">
    <property type="entry name" value="EXPRESSED PROTEIN"/>
    <property type="match status" value="1"/>
</dbReference>
<keyword evidence="13" id="KW-1185">Reference proteome</keyword>
<dbReference type="AlphaFoldDB" id="A0AAD3SFK7"/>
<evidence type="ECO:0000259" key="11">
    <source>
        <dbReference type="PROSITE" id="PS00028"/>
    </source>
</evidence>
<evidence type="ECO:0000256" key="4">
    <source>
        <dbReference type="ARBA" id="ARBA00022517"/>
    </source>
</evidence>
<dbReference type="Gene3D" id="3.30.160.60">
    <property type="entry name" value="Classic Zinc Finger"/>
    <property type="match status" value="1"/>
</dbReference>
<comment type="caution">
    <text evidence="12">The sequence shown here is derived from an EMBL/GenBank/DDBJ whole genome shotgun (WGS) entry which is preliminary data.</text>
</comment>
<keyword evidence="3" id="KW-0963">Cytoplasm</keyword>
<name>A0AAD3SFK7_NEPGR</name>
<evidence type="ECO:0000256" key="10">
    <source>
        <dbReference type="SAM" id="MobiDB-lite"/>
    </source>
</evidence>
<dbReference type="GO" id="GO:0008270">
    <property type="term" value="F:zinc ion binding"/>
    <property type="evidence" value="ECO:0007669"/>
    <property type="project" value="UniProtKB-KW"/>
</dbReference>
<keyword evidence="5" id="KW-0479">Metal-binding</keyword>
<evidence type="ECO:0000256" key="8">
    <source>
        <dbReference type="ARBA" id="ARBA00023242"/>
    </source>
</evidence>
<dbReference type="GO" id="GO:0003676">
    <property type="term" value="F:nucleic acid binding"/>
    <property type="evidence" value="ECO:0007669"/>
    <property type="project" value="InterPro"/>
</dbReference>
<dbReference type="GO" id="GO:0005737">
    <property type="term" value="C:cytoplasm"/>
    <property type="evidence" value="ECO:0007669"/>
    <property type="project" value="UniProtKB-SubCell"/>
</dbReference>
<organism evidence="12 13">
    <name type="scientific">Nepenthes gracilis</name>
    <name type="common">Slender pitcher plant</name>
    <dbReference type="NCBI Taxonomy" id="150966"/>
    <lineage>
        <taxon>Eukaryota</taxon>
        <taxon>Viridiplantae</taxon>
        <taxon>Streptophyta</taxon>
        <taxon>Embryophyta</taxon>
        <taxon>Tracheophyta</taxon>
        <taxon>Spermatophyta</taxon>
        <taxon>Magnoliopsida</taxon>
        <taxon>eudicotyledons</taxon>
        <taxon>Gunneridae</taxon>
        <taxon>Pentapetalae</taxon>
        <taxon>Caryophyllales</taxon>
        <taxon>Nepenthaceae</taxon>
        <taxon>Nepenthes</taxon>
    </lineage>
</organism>
<keyword evidence="8" id="KW-0539">Nucleus</keyword>
<evidence type="ECO:0000313" key="12">
    <source>
        <dbReference type="EMBL" id="GMH09835.1"/>
    </source>
</evidence>
<evidence type="ECO:0000256" key="6">
    <source>
        <dbReference type="ARBA" id="ARBA00022771"/>
    </source>
</evidence>
<dbReference type="SUPFAM" id="SSF57667">
    <property type="entry name" value="beta-beta-alpha zinc fingers"/>
    <property type="match status" value="1"/>
</dbReference>
<dbReference type="InterPro" id="IPR003604">
    <property type="entry name" value="Matrin/U1-like-C_Znf_C2H2"/>
</dbReference>
<evidence type="ECO:0000256" key="5">
    <source>
        <dbReference type="ARBA" id="ARBA00022723"/>
    </source>
</evidence>